<keyword evidence="7" id="KW-0413">Isomerase</keyword>
<feature type="region of interest" description="Disordered" evidence="12">
    <location>
        <begin position="861"/>
        <end position="881"/>
    </location>
</feature>
<comment type="catalytic activity">
    <reaction evidence="9 11">
        <text>ATP + H2O = ADP + phosphate + H(+)</text>
        <dbReference type="Rhea" id="RHEA:13065"/>
        <dbReference type="ChEBI" id="CHEBI:15377"/>
        <dbReference type="ChEBI" id="CHEBI:15378"/>
        <dbReference type="ChEBI" id="CHEBI:30616"/>
        <dbReference type="ChEBI" id="CHEBI:43474"/>
        <dbReference type="ChEBI" id="CHEBI:456216"/>
        <dbReference type="EC" id="5.6.2.4"/>
    </reaction>
</comment>
<feature type="compositionally biased region" description="Low complexity" evidence="12">
    <location>
        <begin position="75"/>
        <end position="111"/>
    </location>
</feature>
<feature type="domain" description="UvrD-like helicase ATP-binding" evidence="13">
    <location>
        <begin position="178"/>
        <end position="477"/>
    </location>
</feature>
<name>A0ABT9P460_9ACTN</name>
<protein>
    <recommendedName>
        <fullName evidence="11">ATP-dependent DNA helicase</fullName>
        <ecNumber evidence="11">5.6.2.4</ecNumber>
    </recommendedName>
</protein>
<dbReference type="InterPro" id="IPR000212">
    <property type="entry name" value="DNA_helicase_UvrD/REP"/>
</dbReference>
<feature type="compositionally biased region" description="Basic and acidic residues" evidence="12">
    <location>
        <begin position="112"/>
        <end position="132"/>
    </location>
</feature>
<evidence type="ECO:0000313" key="16">
    <source>
        <dbReference type="Proteomes" id="UP001235712"/>
    </source>
</evidence>
<dbReference type="EMBL" id="JAUSQZ010000001">
    <property type="protein sequence ID" value="MDP9827267.1"/>
    <property type="molecule type" value="Genomic_DNA"/>
</dbReference>
<dbReference type="Gene3D" id="3.40.50.300">
    <property type="entry name" value="P-loop containing nucleotide triphosphate hydrolases"/>
    <property type="match status" value="2"/>
</dbReference>
<dbReference type="Gene3D" id="1.10.486.10">
    <property type="entry name" value="PCRA, domain 4"/>
    <property type="match status" value="1"/>
</dbReference>
<feature type="compositionally biased region" description="Basic and acidic residues" evidence="12">
    <location>
        <begin position="150"/>
        <end position="164"/>
    </location>
</feature>
<feature type="binding site" evidence="10">
    <location>
        <begin position="199"/>
        <end position="206"/>
    </location>
    <ligand>
        <name>ATP</name>
        <dbReference type="ChEBI" id="CHEBI:30616"/>
    </ligand>
</feature>
<proteinExistence type="inferred from homology"/>
<dbReference type="InterPro" id="IPR013986">
    <property type="entry name" value="DExx_box_DNA_helicase_dom_sf"/>
</dbReference>
<comment type="catalytic activity">
    <reaction evidence="8">
        <text>Couples ATP hydrolysis with the unwinding of duplex DNA by translocating in the 3'-5' direction.</text>
        <dbReference type="EC" id="5.6.2.4"/>
    </reaction>
</comment>
<sequence length="929" mass="100829">MSTLFDLPDFPPEPPAGAKGPRKAAKKAPAQATPEAAPAPESLLPPGSVAAEPTPESSGSAVVWPELATPGLAHGAVSSSSGPAESSSPEAAVPASVSPGPAGASSSVPEPSQKEPEPSKKEPELSKKEKARQLAAERSARRYPLPQLVKGDEAPAEEAPRRDLRAVAPNLDPEKLVEGLNEQQQAAVLHRDSPLLIMAGAGSGKTRVLTHRIGYLLAARGVRPGQILAITFTNKAAAEMRERVATMVGPRASSIWVSTFHSSCVRILRREAPNVGLRSNFSIYDSADSQRLIGLVARELDLDPKKYPPRGLAAQISNLKNELIDEETNASRVGEGSPAERNLAEVYTGYQRRLRQANALDFDDLIMTTVNILQAFPEVAEQYRRRFRHIMVDEYQDTNHAQYILIRELVGGEAATQSKRPADAGKPIIPMAELTVVGDADQSIYAFRGASIRNIIEFELDYPQARTIMLEQNYRSTQTILSAANAVIENNPDRKPKRLWTAGAPGAAITGYVADDEHDEAAFVTEEIEKLGRSDGVRPGDVAIFYRTNAQSRALEEVLVRAGVPYKVVGGTRFYERREIKDALAYLRVLVNPTDTVNLRRIINVPKRGIGDRAEGAIAALAERENIAFGDALLRAGEAPGIATRSLTAVQKFAGLLDQLRTLVEGGTDPGTVLEAVLEQTGYLDELQNSQDPQDETRVENLAELVAVTQEYARTTPEGSLQDFLEQVSLVADADEIPDDEETEGDEPKEDVGVVTLMTLHTAKGLEFPVVFLTGLEDGAFPHMRSLQEPKELAEERRLAYVGLTRAEQRLYITRAAIRSAWGQPSYNPPSRFLNEIPAELITWRRSESTSMRASTTPAVARLAQRPGGGSPGNRKVVNLSPGDRVTHDAFGLGRVIEVVGEGDKTVAHIDFGEGVKRLLLRYAPVTKL</sequence>
<dbReference type="PANTHER" id="PTHR11070">
    <property type="entry name" value="UVRD / RECB / PCRA DNA HELICASE FAMILY MEMBER"/>
    <property type="match status" value="1"/>
</dbReference>
<evidence type="ECO:0000256" key="3">
    <source>
        <dbReference type="ARBA" id="ARBA00022801"/>
    </source>
</evidence>
<evidence type="ECO:0000256" key="6">
    <source>
        <dbReference type="ARBA" id="ARBA00023125"/>
    </source>
</evidence>
<dbReference type="Pfam" id="PF13361">
    <property type="entry name" value="UvrD_C"/>
    <property type="match status" value="1"/>
</dbReference>
<evidence type="ECO:0000256" key="12">
    <source>
        <dbReference type="SAM" id="MobiDB-lite"/>
    </source>
</evidence>
<evidence type="ECO:0000313" key="15">
    <source>
        <dbReference type="EMBL" id="MDP9827267.1"/>
    </source>
</evidence>
<dbReference type="Proteomes" id="UP001235712">
    <property type="component" value="Unassembled WGS sequence"/>
</dbReference>
<dbReference type="GO" id="GO:0003678">
    <property type="term" value="F:DNA helicase activity"/>
    <property type="evidence" value="ECO:0007669"/>
    <property type="project" value="UniProtKB-EC"/>
</dbReference>
<dbReference type="PANTHER" id="PTHR11070:SF2">
    <property type="entry name" value="ATP-DEPENDENT DNA HELICASE SRS2"/>
    <property type="match status" value="1"/>
</dbReference>
<feature type="region of interest" description="Disordered" evidence="12">
    <location>
        <begin position="1"/>
        <end position="164"/>
    </location>
</feature>
<dbReference type="InterPro" id="IPR014016">
    <property type="entry name" value="UvrD-like_ATP-bd"/>
</dbReference>
<dbReference type="PROSITE" id="PS51217">
    <property type="entry name" value="UVRD_HELICASE_CTER"/>
    <property type="match status" value="1"/>
</dbReference>
<dbReference type="PROSITE" id="PS51198">
    <property type="entry name" value="UVRD_HELICASE_ATP_BIND"/>
    <property type="match status" value="1"/>
</dbReference>
<evidence type="ECO:0000256" key="5">
    <source>
        <dbReference type="ARBA" id="ARBA00022840"/>
    </source>
</evidence>
<comment type="caution">
    <text evidence="15">The sequence shown here is derived from an EMBL/GenBank/DDBJ whole genome shotgun (WGS) entry which is preliminary data.</text>
</comment>
<keyword evidence="4 10" id="KW-0347">Helicase</keyword>
<dbReference type="CDD" id="cd18807">
    <property type="entry name" value="SF1_C_UvrD"/>
    <property type="match status" value="1"/>
</dbReference>
<organism evidence="15 16">
    <name type="scientific">Kineosporia succinea</name>
    <dbReference type="NCBI Taxonomy" id="84632"/>
    <lineage>
        <taxon>Bacteria</taxon>
        <taxon>Bacillati</taxon>
        <taxon>Actinomycetota</taxon>
        <taxon>Actinomycetes</taxon>
        <taxon>Kineosporiales</taxon>
        <taxon>Kineosporiaceae</taxon>
        <taxon>Kineosporia</taxon>
    </lineage>
</organism>
<keyword evidence="2 10" id="KW-0547">Nucleotide-binding</keyword>
<dbReference type="InterPro" id="IPR014017">
    <property type="entry name" value="DNA_helicase_UvrD-like_C"/>
</dbReference>
<dbReference type="InterPro" id="IPR005751">
    <property type="entry name" value="ATP-dep_DNA_helicase_PcrA"/>
</dbReference>
<dbReference type="Pfam" id="PF21196">
    <property type="entry name" value="PcrA_UvrD_tudor"/>
    <property type="match status" value="1"/>
</dbReference>
<dbReference type="SUPFAM" id="SSF52540">
    <property type="entry name" value="P-loop containing nucleoside triphosphate hydrolases"/>
    <property type="match status" value="1"/>
</dbReference>
<feature type="domain" description="UvrD-like helicase C-terminal" evidence="14">
    <location>
        <begin position="478"/>
        <end position="765"/>
    </location>
</feature>
<feature type="compositionally biased region" description="Low complexity" evidence="12">
    <location>
        <begin position="27"/>
        <end position="47"/>
    </location>
</feature>
<comment type="similarity">
    <text evidence="1 11">Belongs to the helicase family. UvrD subfamily.</text>
</comment>
<dbReference type="InterPro" id="IPR027417">
    <property type="entry name" value="P-loop_NTPase"/>
</dbReference>
<dbReference type="EC" id="5.6.2.4" evidence="11"/>
<keyword evidence="5 10" id="KW-0067">ATP-binding</keyword>
<evidence type="ECO:0000256" key="2">
    <source>
        <dbReference type="ARBA" id="ARBA00022741"/>
    </source>
</evidence>
<reference evidence="15 16" key="1">
    <citation type="submission" date="2023-07" db="EMBL/GenBank/DDBJ databases">
        <title>Sequencing the genomes of 1000 actinobacteria strains.</title>
        <authorList>
            <person name="Klenk H.-P."/>
        </authorList>
    </citation>
    <scope>NUCLEOTIDE SEQUENCE [LARGE SCALE GENOMIC DNA]</scope>
    <source>
        <strain evidence="15 16">DSM 44388</strain>
    </source>
</reference>
<evidence type="ECO:0000259" key="14">
    <source>
        <dbReference type="PROSITE" id="PS51217"/>
    </source>
</evidence>
<gene>
    <name evidence="15" type="ORF">J2S57_003016</name>
</gene>
<dbReference type="Gene3D" id="1.10.10.160">
    <property type="match status" value="1"/>
</dbReference>
<keyword evidence="3 10" id="KW-0378">Hydrolase</keyword>
<evidence type="ECO:0000259" key="13">
    <source>
        <dbReference type="PROSITE" id="PS51198"/>
    </source>
</evidence>
<keyword evidence="16" id="KW-1185">Reference proteome</keyword>
<keyword evidence="6 11" id="KW-0238">DNA-binding</keyword>
<accession>A0ABT9P460</accession>
<dbReference type="RefSeq" id="WP_307243103.1">
    <property type="nucleotide sequence ID" value="NZ_JAUSQZ010000001.1"/>
</dbReference>
<dbReference type="CDD" id="cd17932">
    <property type="entry name" value="DEXQc_UvrD"/>
    <property type="match status" value="1"/>
</dbReference>
<evidence type="ECO:0000256" key="9">
    <source>
        <dbReference type="ARBA" id="ARBA00048988"/>
    </source>
</evidence>
<evidence type="ECO:0000256" key="11">
    <source>
        <dbReference type="RuleBase" id="RU364053"/>
    </source>
</evidence>
<evidence type="ECO:0000256" key="4">
    <source>
        <dbReference type="ARBA" id="ARBA00022806"/>
    </source>
</evidence>
<evidence type="ECO:0000256" key="1">
    <source>
        <dbReference type="ARBA" id="ARBA00009922"/>
    </source>
</evidence>
<evidence type="ECO:0000256" key="7">
    <source>
        <dbReference type="ARBA" id="ARBA00023235"/>
    </source>
</evidence>
<evidence type="ECO:0000256" key="8">
    <source>
        <dbReference type="ARBA" id="ARBA00034617"/>
    </source>
</evidence>
<dbReference type="Pfam" id="PF00580">
    <property type="entry name" value="UvrD-helicase"/>
    <property type="match status" value="1"/>
</dbReference>
<dbReference type="GO" id="GO:0016787">
    <property type="term" value="F:hydrolase activity"/>
    <property type="evidence" value="ECO:0007669"/>
    <property type="project" value="UniProtKB-KW"/>
</dbReference>
<evidence type="ECO:0000256" key="10">
    <source>
        <dbReference type="PROSITE-ProRule" id="PRU00560"/>
    </source>
</evidence>
<dbReference type="NCBIfam" id="TIGR01073">
    <property type="entry name" value="pcrA"/>
    <property type="match status" value="1"/>
</dbReference>